<proteinExistence type="predicted"/>
<evidence type="ECO:0000256" key="1">
    <source>
        <dbReference type="SAM" id="SignalP"/>
    </source>
</evidence>
<protein>
    <recommendedName>
        <fullName evidence="5">DUF4251 domain-containing protein</fullName>
    </recommendedName>
</protein>
<gene>
    <name evidence="3" type="ORF">ENU12_05630</name>
    <name evidence="2" type="ORF">JM64_05790</name>
</gene>
<organism evidence="2 4">
    <name type="scientific">Fervidobacterium pennivorans</name>
    <dbReference type="NCBI Taxonomy" id="93466"/>
    <lineage>
        <taxon>Bacteria</taxon>
        <taxon>Thermotogati</taxon>
        <taxon>Thermotogota</taxon>
        <taxon>Thermotogae</taxon>
        <taxon>Thermotogales</taxon>
        <taxon>Fervidobacteriaceae</taxon>
        <taxon>Fervidobacterium</taxon>
    </lineage>
</organism>
<evidence type="ECO:0000313" key="2">
    <source>
        <dbReference type="EMBL" id="ANE41522.1"/>
    </source>
</evidence>
<accession>A0A172T3K6</accession>
<sequence>MKRFSIMLVLLLSFVFIFATPKDQKAKEPDITLQLSLYLSQNFGLNFSVGISANYDLVEGKSVKLPRPKKHPHDIEIKYPKGRKGVEVELVLDSGVTFKTENVTVKALGKNKYRFELAKSSGPSYLIILSGKDVLFAISAIPTSTGKVMISYWYRK</sequence>
<dbReference type="AlphaFoldDB" id="A0A172T3K6"/>
<dbReference type="Proteomes" id="UP000077096">
    <property type="component" value="Chromosome"/>
</dbReference>
<evidence type="ECO:0000313" key="3">
    <source>
        <dbReference type="EMBL" id="HGQ77376.1"/>
    </source>
</evidence>
<reference evidence="3" key="2">
    <citation type="journal article" date="2020" name="mSystems">
        <title>Genome- and Community-Level Interaction Insights into Carbon Utilization and Element Cycling Functions of Hydrothermarchaeota in Hydrothermal Sediment.</title>
        <authorList>
            <person name="Zhou Z."/>
            <person name="Liu Y."/>
            <person name="Xu W."/>
            <person name="Pan J."/>
            <person name="Luo Z.H."/>
            <person name="Li M."/>
        </authorList>
    </citation>
    <scope>NUCLEOTIDE SEQUENCE [LARGE SCALE GENOMIC DNA]</scope>
    <source>
        <strain evidence="3">SpSt-640</strain>
    </source>
</reference>
<dbReference type="PATRIC" id="fig|93466.3.peg.1230"/>
<dbReference type="KEGG" id="fng:JM64_05790"/>
<reference evidence="2 4" key="1">
    <citation type="submission" date="2014-08" db="EMBL/GenBank/DDBJ databases">
        <title>Fervidobacterium pennivorans DYC genome.</title>
        <authorList>
            <person name="Wushke S."/>
        </authorList>
    </citation>
    <scope>NUCLEOTIDE SEQUENCE [LARGE SCALE GENOMIC DNA]</scope>
    <source>
        <strain evidence="2 4">DYC</strain>
    </source>
</reference>
<dbReference type="EMBL" id="DTBH01000124">
    <property type="protein sequence ID" value="HGQ77376.1"/>
    <property type="molecule type" value="Genomic_DNA"/>
</dbReference>
<dbReference type="OrthoDB" id="46251at2"/>
<evidence type="ECO:0008006" key="5">
    <source>
        <dbReference type="Google" id="ProtNLM"/>
    </source>
</evidence>
<feature type="chain" id="PRO_5036301477" description="DUF4251 domain-containing protein" evidence="1">
    <location>
        <begin position="20"/>
        <end position="156"/>
    </location>
</feature>
<keyword evidence="1" id="KW-0732">Signal</keyword>
<evidence type="ECO:0000313" key="4">
    <source>
        <dbReference type="Proteomes" id="UP000077096"/>
    </source>
</evidence>
<feature type="signal peptide" evidence="1">
    <location>
        <begin position="1"/>
        <end position="19"/>
    </location>
</feature>
<dbReference type="EMBL" id="CP011393">
    <property type="protein sequence ID" value="ANE41522.1"/>
    <property type="molecule type" value="Genomic_DNA"/>
</dbReference>
<name>A0A172T3K6_FERPE</name>